<gene>
    <name evidence="1" type="ORF">DHETER_LOCUS10670</name>
</gene>
<organism evidence="1 2">
    <name type="scientific">Dentiscutata heterogama</name>
    <dbReference type="NCBI Taxonomy" id="1316150"/>
    <lineage>
        <taxon>Eukaryota</taxon>
        <taxon>Fungi</taxon>
        <taxon>Fungi incertae sedis</taxon>
        <taxon>Mucoromycota</taxon>
        <taxon>Glomeromycotina</taxon>
        <taxon>Glomeromycetes</taxon>
        <taxon>Diversisporales</taxon>
        <taxon>Gigasporaceae</taxon>
        <taxon>Dentiscutata</taxon>
    </lineage>
</organism>
<accession>A0ACA9P065</accession>
<sequence>EGLLHPFNDLTLLETGEPLWVPKTQEVGFMTEDMLREQEEIFEKLGTSEDATKVRAQMQSAHLLSDMQAFKAANPHAILEDFVRWHSPRDWIPDNDNPNKGTLSQRMLEEGNLWQELWKSAQRIPAARQSPLFKCSLEGEKAFHYLEHLSVKDLFKMLLPTMFLIAYDTLVSHPVTKNIKQVASGLEMLMKELTKFPWNDIGSENVSCDGIIQMIRQNELLIGKAISLLRKLPKQYSLVEKLLEIPESQVSDGKERESVFELFSSVAPLNDSFPPPTTREFVLQTTCLRPTPVPAR</sequence>
<feature type="non-terminal residue" evidence="1">
    <location>
        <position position="296"/>
    </location>
</feature>
<evidence type="ECO:0000313" key="2">
    <source>
        <dbReference type="Proteomes" id="UP000789702"/>
    </source>
</evidence>
<comment type="caution">
    <text evidence="1">The sequence shown here is derived from an EMBL/GenBank/DDBJ whole genome shotgun (WGS) entry which is preliminary data.</text>
</comment>
<name>A0ACA9P065_9GLOM</name>
<dbReference type="EMBL" id="CAJVPU010021442">
    <property type="protein sequence ID" value="CAG8681332.1"/>
    <property type="molecule type" value="Genomic_DNA"/>
</dbReference>
<dbReference type="Proteomes" id="UP000789702">
    <property type="component" value="Unassembled WGS sequence"/>
</dbReference>
<reference evidence="1" key="1">
    <citation type="submission" date="2021-06" db="EMBL/GenBank/DDBJ databases">
        <authorList>
            <person name="Kallberg Y."/>
            <person name="Tangrot J."/>
            <person name="Rosling A."/>
        </authorList>
    </citation>
    <scope>NUCLEOTIDE SEQUENCE</scope>
    <source>
        <strain evidence="1">IL203A</strain>
    </source>
</reference>
<feature type="non-terminal residue" evidence="1">
    <location>
        <position position="1"/>
    </location>
</feature>
<evidence type="ECO:0000313" key="1">
    <source>
        <dbReference type="EMBL" id="CAG8681332.1"/>
    </source>
</evidence>
<proteinExistence type="predicted"/>
<keyword evidence="2" id="KW-1185">Reference proteome</keyword>
<protein>
    <submittedName>
        <fullName evidence="1">9778_t:CDS:1</fullName>
    </submittedName>
</protein>